<feature type="transmembrane region" description="Helical" evidence="8">
    <location>
        <begin position="201"/>
        <end position="220"/>
    </location>
</feature>
<keyword evidence="9" id="KW-0328">Glycosyltransferase</keyword>
<feature type="transmembrane region" description="Helical" evidence="8">
    <location>
        <begin position="174"/>
        <end position="194"/>
    </location>
</feature>
<evidence type="ECO:0000256" key="2">
    <source>
        <dbReference type="ARBA" id="ARBA00022475"/>
    </source>
</evidence>
<gene>
    <name evidence="9" type="ORF">SAMN04487766_101206</name>
</gene>
<keyword evidence="2" id="KW-1003">Cell membrane</keyword>
<evidence type="ECO:0000256" key="1">
    <source>
        <dbReference type="ARBA" id="ARBA00004651"/>
    </source>
</evidence>
<keyword evidence="4 8" id="KW-0812">Transmembrane</keyword>
<evidence type="ECO:0000256" key="5">
    <source>
        <dbReference type="ARBA" id="ARBA00022989"/>
    </source>
</evidence>
<keyword evidence="6 8" id="KW-0472">Membrane</keyword>
<evidence type="ECO:0000256" key="8">
    <source>
        <dbReference type="SAM" id="Phobius"/>
    </source>
</evidence>
<feature type="transmembrane region" description="Helical" evidence="8">
    <location>
        <begin position="12"/>
        <end position="30"/>
    </location>
</feature>
<evidence type="ECO:0000256" key="4">
    <source>
        <dbReference type="ARBA" id="ARBA00022692"/>
    </source>
</evidence>
<dbReference type="AlphaFoldDB" id="A0A1G9RYR4"/>
<name>A0A1G9RYR4_9ACTO</name>
<keyword evidence="5 8" id="KW-1133">Transmembrane helix</keyword>
<evidence type="ECO:0000313" key="9">
    <source>
        <dbReference type="EMBL" id="SDM28177.1"/>
    </source>
</evidence>
<feature type="transmembrane region" description="Helical" evidence="8">
    <location>
        <begin position="264"/>
        <end position="282"/>
    </location>
</feature>
<reference evidence="9 10" key="1">
    <citation type="submission" date="2016-10" db="EMBL/GenBank/DDBJ databases">
        <authorList>
            <person name="de Groot N.N."/>
        </authorList>
    </citation>
    <scope>NUCLEOTIDE SEQUENCE [LARGE SCALE GENOMIC DNA]</scope>
    <source>
        <strain evidence="9 10">KPR-7B</strain>
    </source>
</reference>
<dbReference type="RefSeq" id="WP_256328939.1">
    <property type="nucleotide sequence ID" value="NZ_FNHU01000001.1"/>
</dbReference>
<dbReference type="EMBL" id="FNHU01000001">
    <property type="protein sequence ID" value="SDM28177.1"/>
    <property type="molecule type" value="Genomic_DNA"/>
</dbReference>
<feature type="transmembrane region" description="Helical" evidence="8">
    <location>
        <begin position="95"/>
        <end position="116"/>
    </location>
</feature>
<feature type="transmembrane region" description="Helical" evidence="8">
    <location>
        <begin position="405"/>
        <end position="428"/>
    </location>
</feature>
<organism evidence="9 10">
    <name type="scientific">Actinomyces ruminicola</name>
    <dbReference type="NCBI Taxonomy" id="332524"/>
    <lineage>
        <taxon>Bacteria</taxon>
        <taxon>Bacillati</taxon>
        <taxon>Actinomycetota</taxon>
        <taxon>Actinomycetes</taxon>
        <taxon>Actinomycetales</taxon>
        <taxon>Actinomycetaceae</taxon>
        <taxon>Actinomyces</taxon>
    </lineage>
</organism>
<feature type="transmembrane region" description="Helical" evidence="8">
    <location>
        <begin position="374"/>
        <end position="393"/>
    </location>
</feature>
<evidence type="ECO:0000313" key="10">
    <source>
        <dbReference type="Proteomes" id="UP000199671"/>
    </source>
</evidence>
<evidence type="ECO:0000256" key="7">
    <source>
        <dbReference type="ARBA" id="ARBA00024033"/>
    </source>
</evidence>
<feature type="transmembrane region" description="Helical" evidence="8">
    <location>
        <begin position="69"/>
        <end position="88"/>
    </location>
</feature>
<dbReference type="Pfam" id="PF09594">
    <property type="entry name" value="GT87"/>
    <property type="match status" value="1"/>
</dbReference>
<accession>A0A1G9RYR4</accession>
<feature type="transmembrane region" description="Helical" evidence="8">
    <location>
        <begin position="150"/>
        <end position="168"/>
    </location>
</feature>
<feature type="transmembrane region" description="Helical" evidence="8">
    <location>
        <begin position="351"/>
        <end position="369"/>
    </location>
</feature>
<dbReference type="GO" id="GO:0005886">
    <property type="term" value="C:plasma membrane"/>
    <property type="evidence" value="ECO:0007669"/>
    <property type="project" value="UniProtKB-SubCell"/>
</dbReference>
<evidence type="ECO:0000256" key="6">
    <source>
        <dbReference type="ARBA" id="ARBA00023136"/>
    </source>
</evidence>
<keyword evidence="3 9" id="KW-0808">Transferase</keyword>
<feature type="transmembrane region" description="Helical" evidence="8">
    <location>
        <begin position="326"/>
        <end position="345"/>
    </location>
</feature>
<protein>
    <submittedName>
        <fullName evidence="9">Alpha-1,2-mannosyltransferase</fullName>
    </submittedName>
</protein>
<dbReference type="InterPro" id="IPR018584">
    <property type="entry name" value="GT87"/>
</dbReference>
<dbReference type="GO" id="GO:0016758">
    <property type="term" value="F:hexosyltransferase activity"/>
    <property type="evidence" value="ECO:0007669"/>
    <property type="project" value="InterPro"/>
</dbReference>
<evidence type="ECO:0000256" key="3">
    <source>
        <dbReference type="ARBA" id="ARBA00022679"/>
    </source>
</evidence>
<sequence>MESLKRALSSPAAALIGWAALALSIYPTLWGKDGSATFKLDAWIYHHAVAQWHAGGSLYDWYANPDQQLWPFTYPPFAAWVFTPLTWWPDRATQVTLVVATPLCTAVTAWTVLHALGVRQRAAWGAAPWLAVAAVLVLEPVPKTMEYGQVNAALMMLVALDLLAVPASSRLRGVLAGLAAAFKLTPAIAVLVFLARREWRAAATMAGSALGVTALCWLVSPQESARFFLSAMWDSSRAGFTDYSGNQNLKGLLARWLPTQAWDAAWAVLAAAGVVVTWLLLVRLNRLRSSDAASPADVGMLADSPADPAAPESPSRHGLVSLQPDGVVLVAQVSVAMMLGLLISPISWSHHWVWCLPALMGLVAAGLAWDSPALLTTAAAGTAVFGLAMQWWFPEQNHVEQDWPFWATVVGSSYTWWALATGLVLWRVTGCRIYRSRHVTSTDLGEGAGSSPPTRRCIRP</sequence>
<dbReference type="Proteomes" id="UP000199671">
    <property type="component" value="Unassembled WGS sequence"/>
</dbReference>
<comment type="similarity">
    <text evidence="7">Belongs to the glycosyltransferase 87 family.</text>
</comment>
<feature type="transmembrane region" description="Helical" evidence="8">
    <location>
        <begin position="122"/>
        <end position="138"/>
    </location>
</feature>
<comment type="subcellular location">
    <subcellularLocation>
        <location evidence="1">Cell membrane</location>
        <topology evidence="1">Multi-pass membrane protein</topology>
    </subcellularLocation>
</comment>
<proteinExistence type="inferred from homology"/>